<dbReference type="PANTHER" id="PTHR13194">
    <property type="entry name" value="COMPLEX I INTERMEDIATE-ASSOCIATED PROTEIN 30"/>
    <property type="match status" value="1"/>
</dbReference>
<accession>A0ABP7M320</accession>
<protein>
    <submittedName>
        <fullName evidence="3">CIA30 family protein</fullName>
    </submittedName>
</protein>
<dbReference type="InterPro" id="IPR013857">
    <property type="entry name" value="NADH-UbQ_OxRdtase-assoc_prot30"/>
</dbReference>
<evidence type="ECO:0000259" key="2">
    <source>
        <dbReference type="Pfam" id="PF08547"/>
    </source>
</evidence>
<evidence type="ECO:0000313" key="3">
    <source>
        <dbReference type="EMBL" id="GAA3910858.1"/>
    </source>
</evidence>
<comment type="caution">
    <text evidence="3">The sequence shown here is derived from an EMBL/GenBank/DDBJ whole genome shotgun (WGS) entry which is preliminary data.</text>
</comment>
<dbReference type="InterPro" id="IPR008979">
    <property type="entry name" value="Galactose-bd-like_sf"/>
</dbReference>
<dbReference type="Pfam" id="PF08547">
    <property type="entry name" value="CIA30"/>
    <property type="match status" value="1"/>
</dbReference>
<comment type="similarity">
    <text evidence="1">Belongs to the CIA30 family.</text>
</comment>
<keyword evidence="4" id="KW-1185">Reference proteome</keyword>
<dbReference type="EMBL" id="BAAAZT010000077">
    <property type="protein sequence ID" value="GAA3910858.1"/>
    <property type="molecule type" value="Genomic_DNA"/>
</dbReference>
<sequence>MSELSFTTLVDEAAREEARRWYAVNDGVMGGVSKSAFHVTEGLHAGQGEGRFVGDISLENGGGFASVRREPGAFERALTRAGGIALRVCGDGRTYQLRIKSRAIDEGCAYRVAFTPAKDEWQTWRFAWHEFEAVCRGRHLVGAPALAAGDIYQLGLLIADRRGGDFCLRLARIDAVP</sequence>
<gene>
    <name evidence="3" type="ORF">GCM10022228_22460</name>
</gene>
<evidence type="ECO:0000313" key="4">
    <source>
        <dbReference type="Proteomes" id="UP001500133"/>
    </source>
</evidence>
<dbReference type="InterPro" id="IPR039131">
    <property type="entry name" value="NDUFAF1"/>
</dbReference>
<feature type="domain" description="NADH:ubiquinone oxidoreductase intermediate-associated protein 30" evidence="2">
    <location>
        <begin position="15"/>
        <end position="169"/>
    </location>
</feature>
<dbReference type="Proteomes" id="UP001500133">
    <property type="component" value="Unassembled WGS sequence"/>
</dbReference>
<name>A0ABP7M320_9GAMM</name>
<organism evidence="3 4">
    <name type="scientific">Halomonas cibimaris</name>
    <dbReference type="NCBI Taxonomy" id="657012"/>
    <lineage>
        <taxon>Bacteria</taxon>
        <taxon>Pseudomonadati</taxon>
        <taxon>Pseudomonadota</taxon>
        <taxon>Gammaproteobacteria</taxon>
        <taxon>Oceanospirillales</taxon>
        <taxon>Halomonadaceae</taxon>
        <taxon>Halomonas</taxon>
    </lineage>
</organism>
<dbReference type="SUPFAM" id="SSF49785">
    <property type="entry name" value="Galactose-binding domain-like"/>
    <property type="match status" value="1"/>
</dbReference>
<reference evidence="4" key="1">
    <citation type="journal article" date="2019" name="Int. J. Syst. Evol. Microbiol.">
        <title>The Global Catalogue of Microorganisms (GCM) 10K type strain sequencing project: providing services to taxonomists for standard genome sequencing and annotation.</title>
        <authorList>
            <consortium name="The Broad Institute Genomics Platform"/>
            <consortium name="The Broad Institute Genome Sequencing Center for Infectious Disease"/>
            <person name="Wu L."/>
            <person name="Ma J."/>
        </authorList>
    </citation>
    <scope>NUCLEOTIDE SEQUENCE [LARGE SCALE GENOMIC DNA]</scope>
    <source>
        <strain evidence="4">JCM 16914</strain>
    </source>
</reference>
<dbReference type="RefSeq" id="WP_344705035.1">
    <property type="nucleotide sequence ID" value="NZ_BAAAZT010000077.1"/>
</dbReference>
<dbReference type="PANTHER" id="PTHR13194:SF19">
    <property type="entry name" value="NAD(P)-BINDING ROSSMANN-FOLD SUPERFAMILY PROTEIN"/>
    <property type="match status" value="1"/>
</dbReference>
<proteinExistence type="inferred from homology"/>
<evidence type="ECO:0000256" key="1">
    <source>
        <dbReference type="ARBA" id="ARBA00007884"/>
    </source>
</evidence>